<organism evidence="1 2">
    <name type="scientific">Pseudohalioglobus sediminis</name>
    <dbReference type="NCBI Taxonomy" id="2606449"/>
    <lineage>
        <taxon>Bacteria</taxon>
        <taxon>Pseudomonadati</taxon>
        <taxon>Pseudomonadota</taxon>
        <taxon>Gammaproteobacteria</taxon>
        <taxon>Cellvibrionales</taxon>
        <taxon>Halieaceae</taxon>
        <taxon>Pseudohalioglobus</taxon>
    </lineage>
</organism>
<evidence type="ECO:0000313" key="1">
    <source>
        <dbReference type="EMBL" id="KAA1188380.1"/>
    </source>
</evidence>
<accession>A0A5B0WMU6</accession>
<dbReference type="Proteomes" id="UP000323708">
    <property type="component" value="Unassembled WGS sequence"/>
</dbReference>
<dbReference type="InterPro" id="IPR023375">
    <property type="entry name" value="ADC_dom_sf"/>
</dbReference>
<evidence type="ECO:0008006" key="3">
    <source>
        <dbReference type="Google" id="ProtNLM"/>
    </source>
</evidence>
<dbReference type="SUPFAM" id="SSF160104">
    <property type="entry name" value="Acetoacetate decarboxylase-like"/>
    <property type="match status" value="1"/>
</dbReference>
<dbReference type="RefSeq" id="WP_149612845.1">
    <property type="nucleotide sequence ID" value="NZ_VTUX01000010.1"/>
</dbReference>
<proteinExistence type="predicted"/>
<dbReference type="GO" id="GO:0016829">
    <property type="term" value="F:lyase activity"/>
    <property type="evidence" value="ECO:0007669"/>
    <property type="project" value="InterPro"/>
</dbReference>
<gene>
    <name evidence="1" type="ORF">F0M18_17935</name>
</gene>
<reference evidence="1 2" key="1">
    <citation type="submission" date="2019-09" db="EMBL/GenBank/DDBJ databases">
        <authorList>
            <person name="Chen X.-Y."/>
        </authorList>
    </citation>
    <scope>NUCLEOTIDE SEQUENCE [LARGE SCALE GENOMIC DNA]</scope>
    <source>
        <strain evidence="1 2">NY5</strain>
    </source>
</reference>
<protein>
    <recommendedName>
        <fullName evidence="3">Acetoacetate decarboxylase</fullName>
    </recommendedName>
</protein>
<evidence type="ECO:0000313" key="2">
    <source>
        <dbReference type="Proteomes" id="UP000323708"/>
    </source>
</evidence>
<name>A0A5B0WMU6_9GAMM</name>
<dbReference type="AlphaFoldDB" id="A0A5B0WMU6"/>
<dbReference type="EMBL" id="VTUX01000010">
    <property type="protein sequence ID" value="KAA1188380.1"/>
    <property type="molecule type" value="Genomic_DNA"/>
</dbReference>
<keyword evidence="2" id="KW-1185">Reference proteome</keyword>
<sequence length="252" mass="28639">MQPQPDPGETPTITMSIREKLQIGVTTSLHLPVRTSDYRAIKVHVEPADIDLYRACLPSPLSMPETPMLMFELSEVSPTWHEGILSIACRHGDQEGWHGLYWAIDSYFPCVFGRLYGYPKFMAQQMTLTRERQHWTGEVQHKGRLHLHIDYLPQAAGSADDSSHSIKSPAEEKPWFLQVPREKGPRINRLTYFEVASPPVDYSPGRARVRFDGDPRFTSLVPPADRSWPAQLIEKTGSGLGFLYSRRMQAPP</sequence>
<comment type="caution">
    <text evidence="1">The sequence shown here is derived from an EMBL/GenBank/DDBJ whole genome shotgun (WGS) entry which is preliminary data.</text>
</comment>
<dbReference type="Gene3D" id="2.40.400.10">
    <property type="entry name" value="Acetoacetate decarboxylase-like"/>
    <property type="match status" value="1"/>
</dbReference>
<dbReference type="InterPro" id="IPR010451">
    <property type="entry name" value="Acetoacetate_decarboxylase"/>
</dbReference>
<dbReference type="Pfam" id="PF06314">
    <property type="entry name" value="ADC"/>
    <property type="match status" value="1"/>
</dbReference>